<evidence type="ECO:0000313" key="2">
    <source>
        <dbReference type="EMBL" id="KAG0464855.1"/>
    </source>
</evidence>
<feature type="region of interest" description="Disordered" evidence="1">
    <location>
        <begin position="397"/>
        <end position="416"/>
    </location>
</feature>
<feature type="compositionally biased region" description="Basic residues" evidence="1">
    <location>
        <begin position="1066"/>
        <end position="1079"/>
    </location>
</feature>
<gene>
    <name evidence="2" type="ORF">HPP92_019019</name>
</gene>
<dbReference type="GO" id="GO:0071763">
    <property type="term" value="P:nuclear membrane organization"/>
    <property type="evidence" value="ECO:0007669"/>
    <property type="project" value="TreeGrafter"/>
</dbReference>
<accession>A0A835Q254</accession>
<dbReference type="PANTHER" id="PTHR33416">
    <property type="entry name" value="NUCLEAR PORE COMPLEX PROTEIN NUP1"/>
    <property type="match status" value="1"/>
</dbReference>
<dbReference type="OrthoDB" id="778586at2759"/>
<dbReference type="EMBL" id="JADCNM010000010">
    <property type="protein sequence ID" value="KAG0464855.1"/>
    <property type="molecule type" value="Genomic_DNA"/>
</dbReference>
<feature type="region of interest" description="Disordered" evidence="1">
    <location>
        <begin position="1044"/>
        <end position="1079"/>
    </location>
</feature>
<name>A0A835Q254_VANPL</name>
<reference evidence="2 3" key="1">
    <citation type="journal article" date="2020" name="Nat. Food">
        <title>A phased Vanilla planifolia genome enables genetic improvement of flavour and production.</title>
        <authorList>
            <person name="Hasing T."/>
            <person name="Tang H."/>
            <person name="Brym M."/>
            <person name="Khazi F."/>
            <person name="Huang T."/>
            <person name="Chambers A.H."/>
        </authorList>
    </citation>
    <scope>NUCLEOTIDE SEQUENCE [LARGE SCALE GENOMIC DNA]</scope>
    <source>
        <tissue evidence="2">Leaf</tissue>
    </source>
</reference>
<evidence type="ECO:0000313" key="3">
    <source>
        <dbReference type="Proteomes" id="UP000639772"/>
    </source>
</evidence>
<dbReference type="AlphaFoldDB" id="A0A835Q254"/>
<organism evidence="2 3">
    <name type="scientific">Vanilla planifolia</name>
    <name type="common">Vanilla</name>
    <dbReference type="NCBI Taxonomy" id="51239"/>
    <lineage>
        <taxon>Eukaryota</taxon>
        <taxon>Viridiplantae</taxon>
        <taxon>Streptophyta</taxon>
        <taxon>Embryophyta</taxon>
        <taxon>Tracheophyta</taxon>
        <taxon>Spermatophyta</taxon>
        <taxon>Magnoliopsida</taxon>
        <taxon>Liliopsida</taxon>
        <taxon>Asparagales</taxon>
        <taxon>Orchidaceae</taxon>
        <taxon>Vanilloideae</taxon>
        <taxon>Vanilleae</taxon>
        <taxon>Vanilla</taxon>
    </lineage>
</organism>
<evidence type="ECO:0000256" key="1">
    <source>
        <dbReference type="SAM" id="MobiDB-lite"/>
    </source>
</evidence>
<proteinExistence type="predicted"/>
<dbReference type="PANTHER" id="PTHR33416:SF20">
    <property type="entry name" value="NUCLEAR PORE COMPLEX PROTEIN NUP1"/>
    <property type="match status" value="1"/>
</dbReference>
<dbReference type="GO" id="GO:0005635">
    <property type="term" value="C:nuclear envelope"/>
    <property type="evidence" value="ECO:0007669"/>
    <property type="project" value="TreeGrafter"/>
</dbReference>
<sequence>MESKANEWGAGGKMQRRPLRRQTSSPYQRPSYAQRGFHRLEKVDGSGSGWLSKLVDPAARFITGSATKFFPSVFCKRLTALEEDQDKSCRVRVDVPQLLDKVPAESPDQKVGNDLNQLKNSENYGISEIEQLIKQKTYTRKVQDEVDHLIDLIHSRAIEPLGLEPENNKDKVDVSEDGNAMRSSTNLLTASTSLTAPEDVAASPAEIAKAYMSSRFPKVTYSAIGLPAHDLLRQDKNLSGAFAVTPHHTVASRSVVRSDRLSGAGYYTPKSLKMSAVCMMSRSPHLKVDSSADAKWSAFKAASNAGFASSRLTMGRTLKSDGKQALKRDNSFLHSERGSLGPIRRVRQKFGLVSGAKSARLTSSSLHGSLPLFDKDHPKVSASSQSLQFKNAAKDDNTNQQFNKHGDNKSFSSAVSGYSHNTSRKIFKQLEIFAPPENKLQMKFASRDESPSKLTADILEGRVLNDLEFVDKSSFASVSVNGTSDFIKEKVSKSVIESQLEKQGMVVENGSSKQDILGNMLSTTAGLNKNTKSSISLGDTTISFPAKTLPQRNKAFQISAPEDLLELDDKHDKAESIPEFSFGSRSFDRLLFSSAAYVASDTHGMKDTIVPEFSFASRGTDRLLFSKAADVTIASLDGNATVSSGPYLLCPTSCVPELLNAGTSVSSLMGTTICSGTNSRGSSFGGPPFLSSKSNGISGFVSAAQQPSILSFSAASNTSGYTANGRGDTMSSVFGGQLAQSGSDSSLVSQNSSSHLCSLSSSSIFGLSSTSPVVFGSSSSSSTFELSSCKQGSSNVPFCMANRSKSFGSVSGFSITSNGASTSSSLEFPSTSSTGISSFSPLFSSNNSANSSNGLSCLTGSSSSSSGFYLASTAASSSLASSNFSLSATLSTLNGSSLGSTFPRSGSSSTGFSFGHATLAAGVTQCSSSMGSVFRCASSGINISLATFAPISAVPNVTTGELTSISNNNEAMSVEDTMDEDKNTASAPVPAPPVVPTFIQSNTALASQSFSFGSAAFDGKSQFQFGSHQNSSVIKNSNPFQSSVGPNFVPGGNFSLGSGGGEKSTRRIVRVKRDKSKPK</sequence>
<protein>
    <submittedName>
        <fullName evidence="2">Uncharacterized protein</fullName>
    </submittedName>
</protein>
<feature type="region of interest" description="Disordered" evidence="1">
    <location>
        <begin position="1"/>
        <end position="33"/>
    </location>
</feature>
<dbReference type="Proteomes" id="UP000639772">
    <property type="component" value="Chromosome 10"/>
</dbReference>
<feature type="compositionally biased region" description="Polar residues" evidence="1">
    <location>
        <begin position="398"/>
        <end position="416"/>
    </location>
</feature>
<comment type="caution">
    <text evidence="2">The sequence shown here is derived from an EMBL/GenBank/DDBJ whole genome shotgun (WGS) entry which is preliminary data.</text>
</comment>